<keyword evidence="2" id="KW-0472">Membrane</keyword>
<evidence type="ECO:0000256" key="2">
    <source>
        <dbReference type="SAM" id="Phobius"/>
    </source>
</evidence>
<accession>M2YRI6</accession>
<feature type="transmembrane region" description="Helical" evidence="2">
    <location>
        <begin position="151"/>
        <end position="180"/>
    </location>
</feature>
<sequence>MSRTNQGANRMSSSDSQDTPSTSSYTDSNTFSDPTSASSTSETVSTPAEPQQFQPPAPFTPPPPFEPPAPFEVPSPGAPPAPPAEPFAQAIDPLTAEPVPPPEPSYATPDASVPPVYTPAPLPAAYPAQPYGQPYNPYAASAAPRSQDNGMAIAGLVCSLVGICSCVTVIVGLILGHIGLAKANRGEAGGRGMALAAVVIAYIVIALYVGFGGTMIILGVNGELD</sequence>
<dbReference type="InterPro" id="IPR025241">
    <property type="entry name" value="DUF4190"/>
</dbReference>
<feature type="region of interest" description="Disordered" evidence="1">
    <location>
        <begin position="1"/>
        <end position="88"/>
    </location>
</feature>
<keyword evidence="2" id="KW-0812">Transmembrane</keyword>
<dbReference type="PATRIC" id="fig|1284240.4.peg.4025"/>
<feature type="compositionally biased region" description="Polar residues" evidence="1">
    <location>
        <begin position="1"/>
        <end position="11"/>
    </location>
</feature>
<evidence type="ECO:0000259" key="3">
    <source>
        <dbReference type="Pfam" id="PF13828"/>
    </source>
</evidence>
<feature type="compositionally biased region" description="Pro residues" evidence="1">
    <location>
        <begin position="53"/>
        <end position="85"/>
    </location>
</feature>
<dbReference type="EMBL" id="AOHO01000058">
    <property type="protein sequence ID" value="EME57472.1"/>
    <property type="molecule type" value="Genomic_DNA"/>
</dbReference>
<keyword evidence="5" id="KW-1185">Reference proteome</keyword>
<keyword evidence="2" id="KW-1133">Transmembrane helix</keyword>
<gene>
    <name evidence="4" type="ORF">H074_19817</name>
</gene>
<dbReference type="Proteomes" id="UP000054226">
    <property type="component" value="Unassembled WGS sequence"/>
</dbReference>
<evidence type="ECO:0000256" key="1">
    <source>
        <dbReference type="SAM" id="MobiDB-lite"/>
    </source>
</evidence>
<evidence type="ECO:0000313" key="4">
    <source>
        <dbReference type="EMBL" id="EME57472.1"/>
    </source>
</evidence>
<organism evidence="4 5">
    <name type="scientific">Amycolatopsis decaplanina DSM 44594</name>
    <dbReference type="NCBI Taxonomy" id="1284240"/>
    <lineage>
        <taxon>Bacteria</taxon>
        <taxon>Bacillati</taxon>
        <taxon>Actinomycetota</taxon>
        <taxon>Actinomycetes</taxon>
        <taxon>Pseudonocardiales</taxon>
        <taxon>Pseudonocardiaceae</taxon>
        <taxon>Amycolatopsis</taxon>
    </lineage>
</organism>
<protein>
    <recommendedName>
        <fullName evidence="3">DUF4190 domain-containing protein</fullName>
    </recommendedName>
</protein>
<feature type="domain" description="DUF4190" evidence="3">
    <location>
        <begin position="151"/>
        <end position="209"/>
    </location>
</feature>
<dbReference type="AlphaFoldDB" id="M2YRI6"/>
<proteinExistence type="predicted"/>
<dbReference type="Pfam" id="PF13828">
    <property type="entry name" value="DUF4190"/>
    <property type="match status" value="1"/>
</dbReference>
<feature type="region of interest" description="Disordered" evidence="1">
    <location>
        <begin position="94"/>
        <end position="113"/>
    </location>
</feature>
<feature type="transmembrane region" description="Helical" evidence="2">
    <location>
        <begin position="192"/>
        <end position="220"/>
    </location>
</feature>
<reference evidence="4 5" key="1">
    <citation type="journal article" date="2013" name="Genome Announc.">
        <title>Draft Genome Sequence of Amycolatopsis decaplanina Strain DSM 44594T.</title>
        <authorList>
            <person name="Kaur N."/>
            <person name="Kumar S."/>
            <person name="Bala M."/>
            <person name="Raghava G.P."/>
            <person name="Mayilraj S."/>
        </authorList>
    </citation>
    <scope>NUCLEOTIDE SEQUENCE [LARGE SCALE GENOMIC DNA]</scope>
    <source>
        <strain evidence="4 5">DSM 44594</strain>
    </source>
</reference>
<name>M2YRI6_9PSEU</name>
<comment type="caution">
    <text evidence="4">The sequence shown here is derived from an EMBL/GenBank/DDBJ whole genome shotgun (WGS) entry which is preliminary data.</text>
</comment>
<evidence type="ECO:0000313" key="5">
    <source>
        <dbReference type="Proteomes" id="UP000054226"/>
    </source>
</evidence>
<feature type="compositionally biased region" description="Low complexity" evidence="1">
    <location>
        <begin position="12"/>
        <end position="52"/>
    </location>
</feature>